<protein>
    <submittedName>
        <fullName evidence="1">Uncharacterized protein</fullName>
    </submittedName>
</protein>
<evidence type="ECO:0000313" key="1">
    <source>
        <dbReference type="EMBL" id="GHG07911.1"/>
    </source>
</evidence>
<dbReference type="EMBL" id="BNCK01000016">
    <property type="protein sequence ID" value="GHG07911.1"/>
    <property type="molecule type" value="Genomic_DNA"/>
</dbReference>
<organism evidence="1 2">
    <name type="scientific">Thalassotalea marina</name>
    <dbReference type="NCBI Taxonomy" id="1673741"/>
    <lineage>
        <taxon>Bacteria</taxon>
        <taxon>Pseudomonadati</taxon>
        <taxon>Pseudomonadota</taxon>
        <taxon>Gammaproteobacteria</taxon>
        <taxon>Alteromonadales</taxon>
        <taxon>Colwelliaceae</taxon>
        <taxon>Thalassotalea</taxon>
    </lineage>
</organism>
<evidence type="ECO:0000313" key="2">
    <source>
        <dbReference type="Proteomes" id="UP000623842"/>
    </source>
</evidence>
<gene>
    <name evidence="1" type="ORF">GCM10017161_42110</name>
</gene>
<proteinExistence type="predicted"/>
<accession>A0A919BRN3</accession>
<sequence>MEILEKIKANIYQEYSFINVHLSNKDISTKELVFYLKLFSVLIIISSKGTKSQIDLLSKLKSHSNQPGLKNRLYAKLARNLLSEISYSSKRLSCKLLDHKLNNGPPLIVDNIHTTGSIEFTIALGALLSTEILSKVDVKDIINLVCEYFKSLVIIKNNEKVATAYFDENTLSLIKEYDEVKIEFLNKDGSGVSFDLRKK</sequence>
<name>A0A919BRN3_9GAMM</name>
<dbReference type="RefSeq" id="WP_189774873.1">
    <property type="nucleotide sequence ID" value="NZ_BNCK01000016.1"/>
</dbReference>
<keyword evidence="2" id="KW-1185">Reference proteome</keyword>
<dbReference type="Proteomes" id="UP000623842">
    <property type="component" value="Unassembled WGS sequence"/>
</dbReference>
<comment type="caution">
    <text evidence="1">The sequence shown here is derived from an EMBL/GenBank/DDBJ whole genome shotgun (WGS) entry which is preliminary data.</text>
</comment>
<dbReference type="AlphaFoldDB" id="A0A919BRN3"/>
<reference evidence="1" key="1">
    <citation type="journal article" date="2014" name="Int. J. Syst. Evol. Microbiol.">
        <title>Complete genome sequence of Corynebacterium casei LMG S-19264T (=DSM 44701T), isolated from a smear-ripened cheese.</title>
        <authorList>
            <consortium name="US DOE Joint Genome Institute (JGI-PGF)"/>
            <person name="Walter F."/>
            <person name="Albersmeier A."/>
            <person name="Kalinowski J."/>
            <person name="Ruckert C."/>
        </authorList>
    </citation>
    <scope>NUCLEOTIDE SEQUENCE</scope>
    <source>
        <strain evidence="1">KCTC 42731</strain>
    </source>
</reference>
<reference evidence="1" key="2">
    <citation type="submission" date="2020-09" db="EMBL/GenBank/DDBJ databases">
        <authorList>
            <person name="Sun Q."/>
            <person name="Kim S."/>
        </authorList>
    </citation>
    <scope>NUCLEOTIDE SEQUENCE</scope>
    <source>
        <strain evidence="1">KCTC 42731</strain>
    </source>
</reference>